<reference evidence="2 3" key="1">
    <citation type="submission" date="2018-02" db="EMBL/GenBank/DDBJ databases">
        <title>Solimicrobium silvestre gen. nov., sp. nov., isolated from alpine forest soil.</title>
        <authorList>
            <person name="Margesin R."/>
            <person name="Albuquerque L."/>
            <person name="Zhang D.-C."/>
            <person name="Froufe H.J.C."/>
            <person name="Severino R."/>
            <person name="Roxo I."/>
            <person name="Egas C."/>
            <person name="Da Costa M.S."/>
        </authorList>
    </citation>
    <scope>NUCLEOTIDE SEQUENCE [LARGE SCALE GENOMIC DNA]</scope>
    <source>
        <strain evidence="2 3">S20-91</strain>
    </source>
</reference>
<dbReference type="AlphaFoldDB" id="A0A2S9GZS3"/>
<sequence length="150" mass="16813">MLELITPNLLKELVAANVVCSAEVVGEKGGYVVLVKYGVGERVVAARDNTGHIKRRIFASLDSVDNFLRKIVHIVDYRVASANFEAAPRQARYEKNSARLKEVHESAAYDKWFRSQVQEALDDPRPAIPHEDIKKEFAALRAELALKAKL</sequence>
<dbReference type="Proteomes" id="UP000237839">
    <property type="component" value="Unassembled WGS sequence"/>
</dbReference>
<feature type="domain" description="Stability determinant" evidence="1">
    <location>
        <begin position="107"/>
        <end position="133"/>
    </location>
</feature>
<gene>
    <name evidence="2" type="ORF">S2091_1970</name>
</gene>
<comment type="caution">
    <text evidence="2">The sequence shown here is derived from an EMBL/GenBank/DDBJ whole genome shotgun (WGS) entry which is preliminary data.</text>
</comment>
<dbReference type="RefSeq" id="WP_105531633.1">
    <property type="nucleotide sequence ID" value="NZ_PUGF01000008.1"/>
</dbReference>
<dbReference type="Pfam" id="PF21217">
    <property type="entry name" value="PaaA2"/>
    <property type="match status" value="1"/>
</dbReference>
<name>A0A2S9GZS3_9BURK</name>
<proteinExistence type="predicted"/>
<accession>A0A2S9GZS3</accession>
<evidence type="ECO:0000313" key="3">
    <source>
        <dbReference type="Proteomes" id="UP000237839"/>
    </source>
</evidence>
<protein>
    <recommendedName>
        <fullName evidence="1">Stability determinant domain-containing protein</fullName>
    </recommendedName>
</protein>
<evidence type="ECO:0000259" key="1">
    <source>
        <dbReference type="Pfam" id="PF21217"/>
    </source>
</evidence>
<keyword evidence="3" id="KW-1185">Reference proteome</keyword>
<organism evidence="2 3">
    <name type="scientific">Solimicrobium silvestre</name>
    <dbReference type="NCBI Taxonomy" id="2099400"/>
    <lineage>
        <taxon>Bacteria</taxon>
        <taxon>Pseudomonadati</taxon>
        <taxon>Pseudomonadota</taxon>
        <taxon>Betaproteobacteria</taxon>
        <taxon>Burkholderiales</taxon>
        <taxon>Oxalobacteraceae</taxon>
        <taxon>Solimicrobium</taxon>
    </lineage>
</organism>
<evidence type="ECO:0000313" key="2">
    <source>
        <dbReference type="EMBL" id="PRC93232.1"/>
    </source>
</evidence>
<dbReference type="OrthoDB" id="1666683at2"/>
<dbReference type="EMBL" id="PUGF01000008">
    <property type="protein sequence ID" value="PRC93232.1"/>
    <property type="molecule type" value="Genomic_DNA"/>
</dbReference>
<dbReference type="InterPro" id="IPR048851">
    <property type="entry name" value="PaaA2_dom"/>
</dbReference>
<dbReference type="Gene3D" id="6.20.450.20">
    <property type="match status" value="1"/>
</dbReference>